<dbReference type="FunFam" id="1.20.58.240:FF:000001">
    <property type="entry name" value="O-GlcNAcase like"/>
    <property type="match status" value="1"/>
</dbReference>
<keyword evidence="6" id="KW-0539">Nucleus</keyword>
<evidence type="ECO:0000259" key="21">
    <source>
        <dbReference type="PROSITE" id="PS52009"/>
    </source>
</evidence>
<evidence type="ECO:0000256" key="20">
    <source>
        <dbReference type="SAM" id="MobiDB-lite"/>
    </source>
</evidence>
<dbReference type="GO" id="GO:0005737">
    <property type="term" value="C:cytoplasm"/>
    <property type="evidence" value="ECO:0007669"/>
    <property type="project" value="UniProtKB-SubCell"/>
</dbReference>
<comment type="similarity">
    <text evidence="13">Belongs to the glycosyl hydrolase 84 family.</text>
</comment>
<dbReference type="Proteomes" id="UP000694700">
    <property type="component" value="Unplaced"/>
</dbReference>
<dbReference type="SUPFAM" id="SSF55729">
    <property type="entry name" value="Acyl-CoA N-acyltransferases (Nat)"/>
    <property type="match status" value="1"/>
</dbReference>
<accession>A0A8C1U303</accession>
<evidence type="ECO:0000256" key="16">
    <source>
        <dbReference type="ARBA" id="ARBA00069950"/>
    </source>
</evidence>
<dbReference type="GO" id="GO:0016231">
    <property type="term" value="F:beta-N-acetylglucosaminidase activity"/>
    <property type="evidence" value="ECO:0007669"/>
    <property type="project" value="TreeGrafter"/>
</dbReference>
<evidence type="ECO:0000256" key="3">
    <source>
        <dbReference type="ARBA" id="ARBA00022490"/>
    </source>
</evidence>
<feature type="region of interest" description="Disordered" evidence="20">
    <location>
        <begin position="397"/>
        <end position="425"/>
    </location>
</feature>
<evidence type="ECO:0000256" key="10">
    <source>
        <dbReference type="ARBA" id="ARBA00050933"/>
    </source>
</evidence>
<feature type="domain" description="GH84" evidence="21">
    <location>
        <begin position="47"/>
        <end position="346"/>
    </location>
</feature>
<dbReference type="Proteomes" id="UP000694427">
    <property type="component" value="Unplaced"/>
</dbReference>
<evidence type="ECO:0000256" key="8">
    <source>
        <dbReference type="ARBA" id="ARBA00030512"/>
    </source>
</evidence>
<dbReference type="Pfam" id="PF07555">
    <property type="entry name" value="NAGidase"/>
    <property type="match status" value="1"/>
</dbReference>
<dbReference type="Gene3D" id="1.20.58.240">
    <property type="entry name" value="STAT, domain 1"/>
    <property type="match status" value="1"/>
</dbReference>
<dbReference type="PANTHER" id="PTHR13170">
    <property type="entry name" value="O-GLCNACASE"/>
    <property type="match status" value="1"/>
</dbReference>
<comment type="subcellular location">
    <subcellularLocation>
        <location evidence="2">Cytoplasm</location>
    </subcellularLocation>
    <subcellularLocation>
        <location evidence="1">Nucleus</location>
    </subcellularLocation>
</comment>
<keyword evidence="23" id="KW-1185">Reference proteome</keyword>
<evidence type="ECO:0000256" key="2">
    <source>
        <dbReference type="ARBA" id="ARBA00004496"/>
    </source>
</evidence>
<reference evidence="22" key="1">
    <citation type="submission" date="2025-05" db="UniProtKB">
        <authorList>
            <consortium name="Ensembl"/>
        </authorList>
    </citation>
    <scope>IDENTIFICATION</scope>
</reference>
<evidence type="ECO:0000256" key="11">
    <source>
        <dbReference type="ARBA" id="ARBA00052136"/>
    </source>
</evidence>
<comment type="catalytic activity">
    <reaction evidence="10">
        <text>3-O-(N-acetyl-beta-D-glucosaminyl)-L-seryl-[protein] + H2O = N-acetyl-D-glucosamine + L-seryl-[protein]</text>
        <dbReference type="Rhea" id="RHEA:48876"/>
        <dbReference type="Rhea" id="RHEA-COMP:9863"/>
        <dbReference type="Rhea" id="RHEA-COMP:12251"/>
        <dbReference type="ChEBI" id="CHEBI:15377"/>
        <dbReference type="ChEBI" id="CHEBI:29999"/>
        <dbReference type="ChEBI" id="CHEBI:90838"/>
        <dbReference type="ChEBI" id="CHEBI:506227"/>
        <dbReference type="EC" id="3.2.1.169"/>
    </reaction>
</comment>
<keyword evidence="7" id="KW-0326">Glycosidase</keyword>
<comment type="catalytic activity">
    <reaction evidence="11">
        <text>3-O-(N-acetyl-beta-D-glucosaminyl)-L-threonyl-[protein] + H2O = L-threonyl-[protein] + N-acetyl-D-glucosamine</text>
        <dbReference type="Rhea" id="RHEA:48892"/>
        <dbReference type="Rhea" id="RHEA-COMP:11060"/>
        <dbReference type="Rhea" id="RHEA-COMP:12252"/>
        <dbReference type="ChEBI" id="CHEBI:15377"/>
        <dbReference type="ChEBI" id="CHEBI:30013"/>
        <dbReference type="ChEBI" id="CHEBI:90840"/>
        <dbReference type="ChEBI" id="CHEBI:506227"/>
        <dbReference type="EC" id="3.2.1.169"/>
    </reaction>
</comment>
<dbReference type="GO" id="GO:0006044">
    <property type="term" value="P:N-acetylglucosamine metabolic process"/>
    <property type="evidence" value="ECO:0007669"/>
    <property type="project" value="UniProtKB-ARBA"/>
</dbReference>
<evidence type="ECO:0000256" key="5">
    <source>
        <dbReference type="ARBA" id="ARBA00022801"/>
    </source>
</evidence>
<comment type="subunit">
    <text evidence="14">Monomer. Interacts with CLOCK.</text>
</comment>
<dbReference type="InterPro" id="IPR011496">
    <property type="entry name" value="O-GlcNAcase_cat"/>
</dbReference>
<dbReference type="InterPro" id="IPR017853">
    <property type="entry name" value="GH"/>
</dbReference>
<dbReference type="InterPro" id="IPR051822">
    <property type="entry name" value="Glycosyl_Hydrolase_84"/>
</dbReference>
<organism evidence="22 24">
    <name type="scientific">Cyprinus carpio</name>
    <name type="common">Common carp</name>
    <dbReference type="NCBI Taxonomy" id="7962"/>
    <lineage>
        <taxon>Eukaryota</taxon>
        <taxon>Metazoa</taxon>
        <taxon>Chordata</taxon>
        <taxon>Craniata</taxon>
        <taxon>Vertebrata</taxon>
        <taxon>Euteleostomi</taxon>
        <taxon>Actinopterygii</taxon>
        <taxon>Neopterygii</taxon>
        <taxon>Teleostei</taxon>
        <taxon>Ostariophysi</taxon>
        <taxon>Cypriniformes</taxon>
        <taxon>Cyprinidae</taxon>
        <taxon>Cyprininae</taxon>
        <taxon>Cyprinus</taxon>
    </lineage>
</organism>
<dbReference type="FunFam" id="3.40.630.30:FF:000023">
    <property type="entry name" value="protein O-GlcNAcase"/>
    <property type="match status" value="1"/>
</dbReference>
<proteinExistence type="inferred from homology"/>
<keyword evidence="5" id="KW-0378">Hydrolase</keyword>
<evidence type="ECO:0000256" key="19">
    <source>
        <dbReference type="ARBA" id="ARBA00079451"/>
    </source>
</evidence>
<dbReference type="GO" id="GO:0102571">
    <property type="term" value="F:[protein]-3-O-(N-acetyl-D-glucosaminyl)-L-serine/L-threonine O-N-acetyl-alpha-D-glucosaminase activity"/>
    <property type="evidence" value="ECO:0007669"/>
    <property type="project" value="UniProtKB-EC"/>
</dbReference>
<evidence type="ECO:0000256" key="18">
    <source>
        <dbReference type="ARBA" id="ARBA00076634"/>
    </source>
</evidence>
<dbReference type="SUPFAM" id="SSF51445">
    <property type="entry name" value="(Trans)glycosidases"/>
    <property type="match status" value="1"/>
</dbReference>
<evidence type="ECO:0000256" key="15">
    <source>
        <dbReference type="ARBA" id="ARBA00066938"/>
    </source>
</evidence>
<feature type="region of interest" description="Disordered" evidence="20">
    <location>
        <begin position="1"/>
        <end position="26"/>
    </location>
</feature>
<dbReference type="EC" id="3.2.1.169" evidence="15"/>
<dbReference type="Gene3D" id="3.40.630.30">
    <property type="match status" value="1"/>
</dbReference>
<evidence type="ECO:0000256" key="4">
    <source>
        <dbReference type="ARBA" id="ARBA00022553"/>
    </source>
</evidence>
<dbReference type="Ensembl" id="ENSCCRT00010127897.1">
    <property type="protein sequence ID" value="ENSCCRP00010115039.1"/>
    <property type="gene ID" value="ENSCCRG00010049799.1"/>
</dbReference>
<dbReference type="PANTHER" id="PTHR13170:SF24">
    <property type="entry name" value="O-GLCNACASE"/>
    <property type="match status" value="1"/>
</dbReference>
<dbReference type="GO" id="GO:0009100">
    <property type="term" value="P:glycoprotein metabolic process"/>
    <property type="evidence" value="ECO:0007669"/>
    <property type="project" value="TreeGrafter"/>
</dbReference>
<protein>
    <recommendedName>
        <fullName evidence="16">Protein O-GlcNAcase</fullName>
        <ecNumber evidence="15">3.2.1.169</ecNumber>
    </recommendedName>
    <alternativeName>
        <fullName evidence="8">Beta-N-acetylhexosaminidase</fullName>
    </alternativeName>
    <alternativeName>
        <fullName evidence="18">Beta-hexosaminidase</fullName>
    </alternativeName>
    <alternativeName>
        <fullName evidence="19">Meningioma-expressed antigen 5</fullName>
    </alternativeName>
    <alternativeName>
        <fullName evidence="17">N-acetyl-beta-D-glucosaminidase</fullName>
    </alternativeName>
    <alternativeName>
        <fullName evidence="9">N-acetyl-beta-glucosaminidase</fullName>
    </alternativeName>
</protein>
<evidence type="ECO:0000256" key="6">
    <source>
        <dbReference type="ARBA" id="ARBA00023242"/>
    </source>
</evidence>
<evidence type="ECO:0000313" key="22">
    <source>
        <dbReference type="Ensembl" id="ENSCCRP00015031527.1"/>
    </source>
</evidence>
<dbReference type="AlphaFoldDB" id="A0A8C1U303"/>
<evidence type="ECO:0000256" key="1">
    <source>
        <dbReference type="ARBA" id="ARBA00004123"/>
    </source>
</evidence>
<sequence length="816" mass="92460">MVQKDKIIESSQPENEENPVPTEAVADTQCPVDEPIIGLERTGRKKFITGVVEGFYGRPWTMEQRKELFRRQQKWGLNTYLYAPKDDYKHRMFWREMYSVEEAEQLTTLISAAKEYGVEFIYAISPGLDITFSNQKEVSTLKRKLDQVSHFGCKSFALLFDDIDHNMCPADKEVFSSFAHAQVSITNEIFQYLGEPEIFLLCPTEYCGTFCYPNVPQSPYLRTVGEKLLPGIEVLWTADSEDSTVSIQIKLENEGSDEELETDILYSPQIALKLALTEWLSEFGVPHQYNSRQVPHSGTKSTSIDVPVLTVPSLGTSTTVTTVFQQPIMSPAVPLSDEPDVLGKEEEVEVEVEKKESDEEPMEMVVEKHDEVEDTKNVNQILTEIVKAKMTEDLKPMDTDKESLTESKSPEMSIQEDSGSDIAPMQTDDQLNKEVFVPGPNEKPLFTAEPLTLEDLTLLAELFYLPYEHGPKAVQMLKEFNWLRANSSYVSVNSKANDPEKVAEWQSRAEKFEEMCCSVIQMFTRLSNSANRTILYDLYPYIWDIKSIISMLKSFVQWLGCRSQSSAQFLSGDQEPWAFRGGLAGEFQRLLPIDGANDLFYQPPPPMPTSKIYTIRPYFPKDESSVYKICKEMFTEGCDGISFPDESPDLIGDRLVGGFLTLSPDYGFVLEDEEGICGYALGTVDVKPFVKKCKMSWIPFMQEKYNKPDTEKDLSEAEKMMLSFHEEEEGLPESFLSNFPSLIKVDIHAKVTDPSVAKSMMGCLLSSLKANGSLGAFCEVRQMDKRMLDFYSKLGCFEVAKMEGFPKDIIIMGRSL</sequence>
<feature type="compositionally biased region" description="Basic and acidic residues" evidence="20">
    <location>
        <begin position="397"/>
        <end position="409"/>
    </location>
</feature>
<evidence type="ECO:0000256" key="13">
    <source>
        <dbReference type="ARBA" id="ARBA00061635"/>
    </source>
</evidence>
<evidence type="ECO:0000313" key="24">
    <source>
        <dbReference type="Proteomes" id="UP000694700"/>
    </source>
</evidence>
<evidence type="ECO:0000256" key="12">
    <source>
        <dbReference type="ARBA" id="ARBA00053832"/>
    </source>
</evidence>
<evidence type="ECO:0000313" key="23">
    <source>
        <dbReference type="Proteomes" id="UP000694427"/>
    </source>
</evidence>
<dbReference type="PROSITE" id="PS52009">
    <property type="entry name" value="GH84"/>
    <property type="match status" value="1"/>
</dbReference>
<dbReference type="InterPro" id="IPR016181">
    <property type="entry name" value="Acyl_CoA_acyltransferase"/>
</dbReference>
<name>A0A8C1U303_CYPCA</name>
<evidence type="ECO:0000256" key="14">
    <source>
        <dbReference type="ARBA" id="ARBA00062548"/>
    </source>
</evidence>
<evidence type="ECO:0000256" key="7">
    <source>
        <dbReference type="ARBA" id="ARBA00023295"/>
    </source>
</evidence>
<evidence type="ECO:0000256" key="9">
    <source>
        <dbReference type="ARBA" id="ARBA00033000"/>
    </source>
</evidence>
<keyword evidence="4" id="KW-0597">Phosphoprotein</keyword>
<keyword evidence="3" id="KW-0963">Cytoplasm</keyword>
<evidence type="ECO:0000256" key="17">
    <source>
        <dbReference type="ARBA" id="ARBA00076200"/>
    </source>
</evidence>
<comment type="function">
    <text evidence="12">Cleaves GlcNAc but not GalNAc from O-glycosylated proteins. Deglycosylates a large and diverse number of proteins, such as CRYAB, ELK1, GSDMD, LMNB1 and TAB1. Can use p-nitrophenyl-beta-GlcNAc and 4-methylumbelliferone-GlcNAc as substrates but not p-nitrophenyl-beta-GalNAc or p-nitrophenyl-alpha-GlcNAc (in vitro). Does not bind acetyl-CoA and does not have histone acetyltransferase activity.</text>
</comment>
<dbReference type="Gene3D" id="3.20.20.80">
    <property type="entry name" value="Glycosidases"/>
    <property type="match status" value="1"/>
</dbReference>
<dbReference type="FunFam" id="3.20.20.80:FF:000009">
    <property type="entry name" value="O-GlcNAcase BT_4395"/>
    <property type="match status" value="1"/>
</dbReference>
<dbReference type="Ensembl" id="ENSCCRT00015032639.1">
    <property type="protein sequence ID" value="ENSCCRP00015031527.1"/>
    <property type="gene ID" value="ENSCCRG00015011911.1"/>
</dbReference>
<dbReference type="GO" id="GO:0005634">
    <property type="term" value="C:nucleus"/>
    <property type="evidence" value="ECO:0007669"/>
    <property type="project" value="UniProtKB-SubCell"/>
</dbReference>